<feature type="transmembrane region" description="Helical" evidence="2">
    <location>
        <begin position="12"/>
        <end position="33"/>
    </location>
</feature>
<proteinExistence type="predicted"/>
<dbReference type="PATRIC" id="fig|1230459.4.peg.2219"/>
<feature type="region of interest" description="Disordered" evidence="1">
    <location>
        <begin position="69"/>
        <end position="89"/>
    </location>
</feature>
<evidence type="ECO:0000256" key="2">
    <source>
        <dbReference type="SAM" id="Phobius"/>
    </source>
</evidence>
<name>L9Z1K6_9EURY</name>
<keyword evidence="4" id="KW-1185">Reference proteome</keyword>
<organism evidence="3 4">
    <name type="scientific">Natrinema gari JCM 14663</name>
    <dbReference type="NCBI Taxonomy" id="1230459"/>
    <lineage>
        <taxon>Archaea</taxon>
        <taxon>Methanobacteriati</taxon>
        <taxon>Methanobacteriota</taxon>
        <taxon>Stenosarchaea group</taxon>
        <taxon>Halobacteria</taxon>
        <taxon>Halobacteriales</taxon>
        <taxon>Natrialbaceae</taxon>
        <taxon>Natrinema</taxon>
    </lineage>
</organism>
<protein>
    <submittedName>
        <fullName evidence="3">Uncharacterized protein</fullName>
    </submittedName>
</protein>
<gene>
    <name evidence="3" type="ORF">C486_11169</name>
</gene>
<dbReference type="AlphaFoldDB" id="L9Z1K6"/>
<evidence type="ECO:0000313" key="4">
    <source>
        <dbReference type="Proteomes" id="UP000011592"/>
    </source>
</evidence>
<evidence type="ECO:0000313" key="3">
    <source>
        <dbReference type="EMBL" id="ELY79557.1"/>
    </source>
</evidence>
<accession>L9Z1K6</accession>
<dbReference type="EMBL" id="AOIJ01000051">
    <property type="protein sequence ID" value="ELY79557.1"/>
    <property type="molecule type" value="Genomic_DNA"/>
</dbReference>
<sequence>MVEREQVIEIGVAVGAVAVMLAAMLTIGSAYGAENSTLSPTGGQMLVGVIVGFIFLMTAVGVGLAYTLNDPEDDLDANDDENGDAQGTA</sequence>
<dbReference type="Proteomes" id="UP000011592">
    <property type="component" value="Unassembled WGS sequence"/>
</dbReference>
<feature type="transmembrane region" description="Helical" evidence="2">
    <location>
        <begin position="45"/>
        <end position="66"/>
    </location>
</feature>
<keyword evidence="2" id="KW-0812">Transmembrane</keyword>
<dbReference type="RefSeq" id="WP_008455915.1">
    <property type="nucleotide sequence ID" value="NZ_AOIJ01000051.1"/>
</dbReference>
<keyword evidence="2" id="KW-1133">Transmembrane helix</keyword>
<keyword evidence="2" id="KW-0472">Membrane</keyword>
<reference evidence="3 4" key="1">
    <citation type="journal article" date="2014" name="PLoS Genet.">
        <title>Phylogenetically driven sequencing of extremely halophilic archaea reveals strategies for static and dynamic osmo-response.</title>
        <authorList>
            <person name="Becker E.A."/>
            <person name="Seitzer P.M."/>
            <person name="Tritt A."/>
            <person name="Larsen D."/>
            <person name="Krusor M."/>
            <person name="Yao A.I."/>
            <person name="Wu D."/>
            <person name="Madern D."/>
            <person name="Eisen J.A."/>
            <person name="Darling A.E."/>
            <person name="Facciotti M.T."/>
        </authorList>
    </citation>
    <scope>NUCLEOTIDE SEQUENCE [LARGE SCALE GENOMIC DNA]</scope>
    <source>
        <strain evidence="3 4">JCM 14663</strain>
    </source>
</reference>
<feature type="compositionally biased region" description="Acidic residues" evidence="1">
    <location>
        <begin position="70"/>
        <end position="83"/>
    </location>
</feature>
<comment type="caution">
    <text evidence="3">The sequence shown here is derived from an EMBL/GenBank/DDBJ whole genome shotgun (WGS) entry which is preliminary data.</text>
</comment>
<dbReference type="Pfam" id="PF24284">
    <property type="entry name" value="DUF7472"/>
    <property type="match status" value="1"/>
</dbReference>
<dbReference type="InterPro" id="IPR055895">
    <property type="entry name" value="DUF7472"/>
</dbReference>
<evidence type="ECO:0000256" key="1">
    <source>
        <dbReference type="SAM" id="MobiDB-lite"/>
    </source>
</evidence>